<gene>
    <name evidence="2" type="ORF">ACFQ11_15765</name>
</gene>
<protein>
    <submittedName>
        <fullName evidence="2">SDR family NAD(P)-dependent oxidoreductase</fullName>
        <ecNumber evidence="2">1.1.1.-</ecNumber>
    </submittedName>
</protein>
<dbReference type="Pfam" id="PF00106">
    <property type="entry name" value="adh_short"/>
    <property type="match status" value="1"/>
</dbReference>
<dbReference type="SUPFAM" id="SSF51735">
    <property type="entry name" value="NAD(P)-binding Rossmann-fold domains"/>
    <property type="match status" value="1"/>
</dbReference>
<evidence type="ECO:0000256" key="1">
    <source>
        <dbReference type="ARBA" id="ARBA00006484"/>
    </source>
</evidence>
<reference evidence="3" key="1">
    <citation type="journal article" date="2019" name="Int. J. Syst. Evol. Microbiol.">
        <title>The Global Catalogue of Microorganisms (GCM) 10K type strain sequencing project: providing services to taxonomists for standard genome sequencing and annotation.</title>
        <authorList>
            <consortium name="The Broad Institute Genomics Platform"/>
            <consortium name="The Broad Institute Genome Sequencing Center for Infectious Disease"/>
            <person name="Wu L."/>
            <person name="Ma J."/>
        </authorList>
    </citation>
    <scope>NUCLEOTIDE SEQUENCE [LARGE SCALE GENOMIC DNA]</scope>
    <source>
        <strain evidence="3">JCM 31202</strain>
    </source>
</reference>
<comment type="similarity">
    <text evidence="1">Belongs to the short-chain dehydrogenases/reductases (SDR) family.</text>
</comment>
<evidence type="ECO:0000313" key="3">
    <source>
        <dbReference type="Proteomes" id="UP001596972"/>
    </source>
</evidence>
<sequence>MALALVTGAGGRYGAAIARRLAADGHRVAVNDLPDVDLGGLAEEIGGIAAPGDVAHPDGVHAMLARLERSAGEHVGVLVAAAAHRTTAPLPKHDPDDWWHVVDTALGGAFACAQAVLPGMAERGGGRIVLLASEAGVAGRADATACSAAHAGVIALAKSLGRELAPFGIAVNAVAPAEPGEPTPLGPAPAAGEVAASVAFLADPRLPTMVGQTLNLTAGRTRARA</sequence>
<dbReference type="InterPro" id="IPR050259">
    <property type="entry name" value="SDR"/>
</dbReference>
<dbReference type="Proteomes" id="UP001596972">
    <property type="component" value="Unassembled WGS sequence"/>
</dbReference>
<dbReference type="PANTHER" id="PTHR42879">
    <property type="entry name" value="3-OXOACYL-(ACYL-CARRIER-PROTEIN) REDUCTASE"/>
    <property type="match status" value="1"/>
</dbReference>
<dbReference type="PRINTS" id="PR00081">
    <property type="entry name" value="GDHRDH"/>
</dbReference>
<accession>A0ABW3ENW9</accession>
<dbReference type="RefSeq" id="WP_378299067.1">
    <property type="nucleotide sequence ID" value="NZ_JBHTJA010000026.1"/>
</dbReference>
<comment type="caution">
    <text evidence="2">The sequence shown here is derived from an EMBL/GenBank/DDBJ whole genome shotgun (WGS) entry which is preliminary data.</text>
</comment>
<name>A0ABW3ENW9_9ACTN</name>
<dbReference type="InterPro" id="IPR002347">
    <property type="entry name" value="SDR_fam"/>
</dbReference>
<keyword evidence="2" id="KW-0560">Oxidoreductase</keyword>
<keyword evidence="3" id="KW-1185">Reference proteome</keyword>
<dbReference type="EC" id="1.1.1.-" evidence="2"/>
<organism evidence="2 3">
    <name type="scientific">Actinomadura sediminis</name>
    <dbReference type="NCBI Taxonomy" id="1038904"/>
    <lineage>
        <taxon>Bacteria</taxon>
        <taxon>Bacillati</taxon>
        <taxon>Actinomycetota</taxon>
        <taxon>Actinomycetes</taxon>
        <taxon>Streptosporangiales</taxon>
        <taxon>Thermomonosporaceae</taxon>
        <taxon>Actinomadura</taxon>
    </lineage>
</organism>
<dbReference type="EMBL" id="JBHTJA010000026">
    <property type="protein sequence ID" value="MFD0901857.1"/>
    <property type="molecule type" value="Genomic_DNA"/>
</dbReference>
<dbReference type="GO" id="GO:0016491">
    <property type="term" value="F:oxidoreductase activity"/>
    <property type="evidence" value="ECO:0007669"/>
    <property type="project" value="UniProtKB-KW"/>
</dbReference>
<proteinExistence type="inferred from homology"/>
<dbReference type="InterPro" id="IPR036291">
    <property type="entry name" value="NAD(P)-bd_dom_sf"/>
</dbReference>
<dbReference type="Gene3D" id="3.40.50.720">
    <property type="entry name" value="NAD(P)-binding Rossmann-like Domain"/>
    <property type="match status" value="1"/>
</dbReference>
<dbReference type="PANTHER" id="PTHR42879:SF2">
    <property type="entry name" value="3-OXOACYL-[ACYL-CARRIER-PROTEIN] REDUCTASE FABG"/>
    <property type="match status" value="1"/>
</dbReference>
<evidence type="ECO:0000313" key="2">
    <source>
        <dbReference type="EMBL" id="MFD0901857.1"/>
    </source>
</evidence>